<keyword evidence="13" id="KW-1185">Reference proteome</keyword>
<feature type="domain" description="Aminopeptidase P N-terminal" evidence="11">
    <location>
        <begin position="2"/>
        <end position="134"/>
    </location>
</feature>
<evidence type="ECO:0000256" key="6">
    <source>
        <dbReference type="ARBA" id="ARBA00022723"/>
    </source>
</evidence>
<evidence type="ECO:0000256" key="8">
    <source>
        <dbReference type="ARBA" id="ARBA00023049"/>
    </source>
</evidence>
<dbReference type="Gene3D" id="3.40.350.10">
    <property type="entry name" value="Creatinase/prolidase N-terminal domain"/>
    <property type="match status" value="1"/>
</dbReference>
<evidence type="ECO:0000256" key="9">
    <source>
        <dbReference type="ARBA" id="ARBA00023211"/>
    </source>
</evidence>
<dbReference type="InParanoid" id="F2LXA3"/>
<dbReference type="GO" id="GO:0070006">
    <property type="term" value="F:metalloaminopeptidase activity"/>
    <property type="evidence" value="ECO:0007669"/>
    <property type="project" value="InterPro"/>
</dbReference>
<dbReference type="PANTHER" id="PTHR43226:SF4">
    <property type="entry name" value="XAA-PRO AMINOPEPTIDASE 3"/>
    <property type="match status" value="1"/>
</dbReference>
<evidence type="ECO:0000256" key="7">
    <source>
        <dbReference type="ARBA" id="ARBA00022801"/>
    </source>
</evidence>
<dbReference type="InterPro" id="IPR001131">
    <property type="entry name" value="Peptidase_M24B_aminopep-P_CS"/>
</dbReference>
<evidence type="ECO:0000256" key="2">
    <source>
        <dbReference type="ARBA" id="ARBA00001936"/>
    </source>
</evidence>
<accession>F2LXA3</accession>
<keyword evidence="5" id="KW-0645">Protease</keyword>
<dbReference type="InterPro" id="IPR007865">
    <property type="entry name" value="Aminopep_P_N"/>
</dbReference>
<dbReference type="STRING" id="760142.Hipma_1258"/>
<evidence type="ECO:0000256" key="5">
    <source>
        <dbReference type="ARBA" id="ARBA00022670"/>
    </source>
</evidence>
<dbReference type="SMART" id="SM01011">
    <property type="entry name" value="AMP_N"/>
    <property type="match status" value="1"/>
</dbReference>
<dbReference type="eggNOG" id="COG0006">
    <property type="taxonomic scope" value="Bacteria"/>
</dbReference>
<dbReference type="SUPFAM" id="SSF53092">
    <property type="entry name" value="Creatinase/prolidase N-terminal domain"/>
    <property type="match status" value="1"/>
</dbReference>
<evidence type="ECO:0000256" key="1">
    <source>
        <dbReference type="ARBA" id="ARBA00001424"/>
    </source>
</evidence>
<comment type="catalytic activity">
    <reaction evidence="1">
        <text>Release of any N-terminal amino acid, including proline, that is linked to proline, even from a dipeptide or tripeptide.</text>
        <dbReference type="EC" id="3.4.11.9"/>
    </reaction>
</comment>
<keyword evidence="9" id="KW-0464">Manganese</keyword>
<protein>
    <recommendedName>
        <fullName evidence="4">Xaa-Pro aminopeptidase</fullName>
        <ecNumber evidence="4">3.4.11.9</ecNumber>
    </recommendedName>
</protein>
<comment type="cofactor">
    <cofactor evidence="2">
        <name>Mn(2+)</name>
        <dbReference type="ChEBI" id="CHEBI:29035"/>
    </cofactor>
</comment>
<name>F2LXA3_HIPMA</name>
<keyword evidence="7 12" id="KW-0378">Hydrolase</keyword>
<evidence type="ECO:0000256" key="3">
    <source>
        <dbReference type="ARBA" id="ARBA00008766"/>
    </source>
</evidence>
<dbReference type="HOGENOM" id="CLU_017266_1_2_7"/>
<reference evidence="12 13" key="1">
    <citation type="journal article" date="2011" name="Stand. Genomic Sci.">
        <title>Complete genome sequence of the thermophilic sulfur-reducer Hippea maritima type strain (MH(2)).</title>
        <authorList>
            <person name="Huntemann M."/>
            <person name="Lu M."/>
            <person name="Nolan M."/>
            <person name="Lapidus A."/>
            <person name="Lucas S."/>
            <person name="Hammon N."/>
            <person name="Deshpande S."/>
            <person name="Cheng J.F."/>
            <person name="Tapia R."/>
            <person name="Han C."/>
            <person name="Goodwin L."/>
            <person name="Pitluck S."/>
            <person name="Liolios K."/>
            <person name="Pagani I."/>
            <person name="Ivanova N."/>
            <person name="Ovchinikova G."/>
            <person name="Pati A."/>
            <person name="Chen A."/>
            <person name="Palaniappan K."/>
            <person name="Land M."/>
            <person name="Hauser L."/>
            <person name="Jeffries C.D."/>
            <person name="Detter J.C."/>
            <person name="Brambilla E.M."/>
            <person name="Rohde M."/>
            <person name="Spring S."/>
            <person name="Goker M."/>
            <person name="Woyke T."/>
            <person name="Bristow J."/>
            <person name="Eisen J.A."/>
            <person name="Markowitz V."/>
            <person name="Hugenholtz P."/>
            <person name="Kyrpides N.C."/>
            <person name="Klenk H.P."/>
            <person name="Mavromatis K."/>
        </authorList>
    </citation>
    <scope>NUCLEOTIDE SEQUENCE [LARGE SCALE GENOMIC DNA]</scope>
    <source>
        <strain evidence="13">ATCC 700847 / DSM 10411 / MH2</strain>
    </source>
</reference>
<dbReference type="InterPro" id="IPR029149">
    <property type="entry name" value="Creatin/AminoP/Spt16_N"/>
</dbReference>
<keyword evidence="8" id="KW-0482">Metalloprotease</keyword>
<dbReference type="SUPFAM" id="SSF55920">
    <property type="entry name" value="Creatinase/aminopeptidase"/>
    <property type="match status" value="1"/>
</dbReference>
<dbReference type="FunCoup" id="F2LXA3">
    <property type="interactions" value="290"/>
</dbReference>
<dbReference type="PROSITE" id="PS00491">
    <property type="entry name" value="PROLINE_PEPTIDASE"/>
    <property type="match status" value="1"/>
</dbReference>
<dbReference type="InterPro" id="IPR036005">
    <property type="entry name" value="Creatinase/aminopeptidase-like"/>
</dbReference>
<reference evidence="13" key="2">
    <citation type="submission" date="2011-03" db="EMBL/GenBank/DDBJ databases">
        <title>The complete genome of Hippea maritima DSM 10411.</title>
        <authorList>
            <consortium name="US DOE Joint Genome Institute (JGI-PGF)"/>
            <person name="Lucas S."/>
            <person name="Copeland A."/>
            <person name="Lapidus A."/>
            <person name="Bruce D."/>
            <person name="Goodwin L."/>
            <person name="Pitluck S."/>
            <person name="Peters L."/>
            <person name="Kyrpides N."/>
            <person name="Mavromatis K."/>
            <person name="Pagani I."/>
            <person name="Ivanova N."/>
            <person name="Mikhailova N."/>
            <person name="Lu M."/>
            <person name="Detter J.C."/>
            <person name="Tapia R."/>
            <person name="Han C."/>
            <person name="Land M."/>
            <person name="Hauser L."/>
            <person name="Markowitz V."/>
            <person name="Cheng J.-F."/>
            <person name="Hugenholtz P."/>
            <person name="Woyke T."/>
            <person name="Wu D."/>
            <person name="Spring S."/>
            <person name="Schroeder M."/>
            <person name="Brambilla E."/>
            <person name="Klenk H.-P."/>
            <person name="Eisen J.A."/>
        </authorList>
    </citation>
    <scope>NUCLEOTIDE SEQUENCE [LARGE SCALE GENOMIC DNA]</scope>
    <source>
        <strain evidence="13">ATCC 700847 / DSM 10411 / MH2</strain>
    </source>
</reference>
<keyword evidence="12" id="KW-0031">Aminopeptidase</keyword>
<dbReference type="GO" id="GO:0005829">
    <property type="term" value="C:cytosol"/>
    <property type="evidence" value="ECO:0007669"/>
    <property type="project" value="TreeGrafter"/>
</dbReference>
<dbReference type="EMBL" id="CP002606">
    <property type="protein sequence ID" value="AEA34217.1"/>
    <property type="molecule type" value="Genomic_DNA"/>
</dbReference>
<dbReference type="GO" id="GO:0006508">
    <property type="term" value="P:proteolysis"/>
    <property type="evidence" value="ECO:0007669"/>
    <property type="project" value="UniProtKB-KW"/>
</dbReference>
<evidence type="ECO:0000313" key="12">
    <source>
        <dbReference type="EMBL" id="AEA34217.1"/>
    </source>
</evidence>
<dbReference type="Pfam" id="PF05195">
    <property type="entry name" value="AMP_N"/>
    <property type="match status" value="1"/>
</dbReference>
<dbReference type="EC" id="3.4.11.9" evidence="4"/>
<dbReference type="PANTHER" id="PTHR43226">
    <property type="entry name" value="XAA-PRO AMINOPEPTIDASE 3"/>
    <property type="match status" value="1"/>
</dbReference>
<dbReference type="KEGG" id="hmr:Hipma_1258"/>
<dbReference type="InterPro" id="IPR052433">
    <property type="entry name" value="X-Pro_dipept-like"/>
</dbReference>
<dbReference type="GO" id="GO:0030145">
    <property type="term" value="F:manganese ion binding"/>
    <property type="evidence" value="ECO:0007669"/>
    <property type="project" value="InterPro"/>
</dbReference>
<comment type="similarity">
    <text evidence="3 10">Belongs to the peptidase M24B family.</text>
</comment>
<evidence type="ECO:0000256" key="10">
    <source>
        <dbReference type="RuleBase" id="RU000590"/>
    </source>
</evidence>
<proteinExistence type="inferred from homology"/>
<keyword evidence="6 10" id="KW-0479">Metal-binding</keyword>
<dbReference type="Gene3D" id="3.90.230.10">
    <property type="entry name" value="Creatinase/methionine aminopeptidase superfamily"/>
    <property type="match status" value="1"/>
</dbReference>
<evidence type="ECO:0000256" key="4">
    <source>
        <dbReference type="ARBA" id="ARBA00012574"/>
    </source>
</evidence>
<evidence type="ECO:0000313" key="13">
    <source>
        <dbReference type="Proteomes" id="UP000008139"/>
    </source>
</evidence>
<dbReference type="InterPro" id="IPR000994">
    <property type="entry name" value="Pept_M24"/>
</dbReference>
<sequence>MFDKEVYRHRRDMLKKAIGRGVLVFFGNGEAAFNYPANTYRFRQDSSFLYYFGIDRPNLIGIIDIDNDNEFIFGNEVGDDELIWEGRKENLHDCVKKSGLCCLKPFDKAYDFFRRILKDKRKLMFLPQYRFRNKVLIEKFLGINSVFVNNYASIDFIKAVAGQRLKKSTEEIEQIQRAINISEGMYDIAFENINEGIYERQLLAKFEAYAIENGVWLAFPTILTKRGDILHNTRHDGVLRKGDLVVMDSGVETELHYASDITRTIPVGSMSQIQKDIYDIVDVAQKKAISKAKEGVRFLDVHLESVRVITEGMKNLGFFKGNTDSIVESGAYAIVYPHGVGHPLGLDVHDLEGLGEDYVGYNDKIKRSKKFGLSALRFAKELKEGYVMTIEPGVYFIEALIERWETGKKFFEFINYDALKKMVGFGGVRLEDDVLIKKDKTVVLSASIRRYTHM</sequence>
<dbReference type="Proteomes" id="UP000008139">
    <property type="component" value="Chromosome"/>
</dbReference>
<gene>
    <name evidence="12" type="ordered locus">Hipma_1258</name>
</gene>
<dbReference type="Pfam" id="PF00557">
    <property type="entry name" value="Peptidase_M24"/>
    <property type="match status" value="1"/>
</dbReference>
<dbReference type="AlphaFoldDB" id="F2LXA3"/>
<organism evidence="12 13">
    <name type="scientific">Hippea maritima (strain ATCC 700847 / DSM 10411 / MH2)</name>
    <dbReference type="NCBI Taxonomy" id="760142"/>
    <lineage>
        <taxon>Bacteria</taxon>
        <taxon>Pseudomonadati</taxon>
        <taxon>Campylobacterota</taxon>
        <taxon>Desulfurellia</taxon>
        <taxon>Desulfurellales</taxon>
        <taxon>Hippeaceae</taxon>
        <taxon>Hippea</taxon>
    </lineage>
</organism>
<evidence type="ECO:0000259" key="11">
    <source>
        <dbReference type="SMART" id="SM01011"/>
    </source>
</evidence>